<dbReference type="Proteomes" id="UP000028480">
    <property type="component" value="Unassembled WGS sequence"/>
</dbReference>
<name>A0A077QLG6_XENBV</name>
<organism evidence="1">
    <name type="scientific">Xenorhabdus bovienii str. Intermedium</name>
    <dbReference type="NCBI Taxonomy" id="1379677"/>
    <lineage>
        <taxon>Bacteria</taxon>
        <taxon>Pseudomonadati</taxon>
        <taxon>Pseudomonadota</taxon>
        <taxon>Gammaproteobacteria</taxon>
        <taxon>Enterobacterales</taxon>
        <taxon>Morganellaceae</taxon>
        <taxon>Xenorhabdus</taxon>
    </lineage>
</organism>
<dbReference type="HOGENOM" id="CLU_2978235_0_0_6"/>
<reference evidence="1" key="1">
    <citation type="submission" date="2013-07" db="EMBL/GenBank/DDBJ databases">
        <title>Sub-species coevolution in mutualistic symbiosis.</title>
        <authorList>
            <person name="Murfin K."/>
            <person name="Klassen J."/>
            <person name="Lee M."/>
            <person name="Forst S."/>
            <person name="Stock P."/>
            <person name="Goodrich-Blair H."/>
        </authorList>
    </citation>
    <scope>NUCLEOTIDE SEQUENCE [LARGE SCALE GENOMIC DNA]</scope>
    <source>
        <strain evidence="1">Intermedium</strain>
    </source>
</reference>
<comment type="caution">
    <text evidence="1">The sequence shown here is derived from an EMBL/GenBank/DDBJ whole genome shotgun (WGS) entry which is preliminary data.</text>
</comment>
<evidence type="ECO:0000313" key="1">
    <source>
        <dbReference type="EMBL" id="CDH34165.1"/>
    </source>
</evidence>
<accession>A0A077QLG6</accession>
<gene>
    <name evidence="1" type="ORF">XBI1_2960042</name>
</gene>
<protein>
    <submittedName>
        <fullName evidence="1">Uncharacterized protein</fullName>
    </submittedName>
</protein>
<dbReference type="AlphaFoldDB" id="A0A077QLG6"/>
<dbReference type="EMBL" id="CBTB010000219">
    <property type="protein sequence ID" value="CDH34165.1"/>
    <property type="molecule type" value="Genomic_DNA"/>
</dbReference>
<sequence>MQRIISIIWLPKIYEYFIFDKRLLNISFGGFIIFPHKNSIESTVNDIANLNYVDEEFF</sequence>
<proteinExistence type="predicted"/>